<accession>A0AA89ANP6</accession>
<evidence type="ECO:0000313" key="2">
    <source>
        <dbReference type="EMBL" id="KAK3009317.1"/>
    </source>
</evidence>
<dbReference type="PANTHER" id="PTHR45631:SF202">
    <property type="entry name" value="SENESCENCE-INDUCED RECEPTOR-LIKE SERINE_THREONINE-PROTEIN KINASE"/>
    <property type="match status" value="1"/>
</dbReference>
<proteinExistence type="predicted"/>
<reference evidence="2" key="1">
    <citation type="submission" date="2022-12" db="EMBL/GenBank/DDBJ databases">
        <title>Draft genome assemblies for two species of Escallonia (Escalloniales).</title>
        <authorList>
            <person name="Chanderbali A."/>
            <person name="Dervinis C."/>
            <person name="Anghel I."/>
            <person name="Soltis D."/>
            <person name="Soltis P."/>
            <person name="Zapata F."/>
        </authorList>
    </citation>
    <scope>NUCLEOTIDE SEQUENCE</scope>
    <source>
        <strain evidence="2">UCBG64.0493</strain>
        <tissue evidence="2">Leaf</tissue>
    </source>
</reference>
<keyword evidence="3" id="KW-1185">Reference proteome</keyword>
<evidence type="ECO:0000256" key="1">
    <source>
        <dbReference type="SAM" id="MobiDB-lite"/>
    </source>
</evidence>
<evidence type="ECO:0000313" key="3">
    <source>
        <dbReference type="Proteomes" id="UP001188597"/>
    </source>
</evidence>
<dbReference type="Proteomes" id="UP001188597">
    <property type="component" value="Unassembled WGS sequence"/>
</dbReference>
<dbReference type="SUPFAM" id="SSF56112">
    <property type="entry name" value="Protein kinase-like (PK-like)"/>
    <property type="match status" value="1"/>
</dbReference>
<comment type="caution">
    <text evidence="2">The sequence shown here is derived from an EMBL/GenBank/DDBJ whole genome shotgun (WGS) entry which is preliminary data.</text>
</comment>
<dbReference type="PANTHER" id="PTHR45631">
    <property type="entry name" value="OS07G0107800 PROTEIN-RELATED"/>
    <property type="match status" value="1"/>
</dbReference>
<sequence>MNQPKDTENSRPRYKIKDFELGRETSNSSGHSKWLLAHGRLTEKGDVYSFGVVLLVPAIANVTAHITQWVSSVIQKGDVTNLVDPKLKGDFDVISVQKAVALARACVVGSSTKRPTMNHLVTELKECLAAEADYRDTECKDSTRQSSMILQSGLGPRAR</sequence>
<gene>
    <name evidence="2" type="ORF">RJ639_014458</name>
</gene>
<dbReference type="InterPro" id="IPR011009">
    <property type="entry name" value="Kinase-like_dom_sf"/>
</dbReference>
<organism evidence="2 3">
    <name type="scientific">Escallonia herrerae</name>
    <dbReference type="NCBI Taxonomy" id="1293975"/>
    <lineage>
        <taxon>Eukaryota</taxon>
        <taxon>Viridiplantae</taxon>
        <taxon>Streptophyta</taxon>
        <taxon>Embryophyta</taxon>
        <taxon>Tracheophyta</taxon>
        <taxon>Spermatophyta</taxon>
        <taxon>Magnoliopsida</taxon>
        <taxon>eudicotyledons</taxon>
        <taxon>Gunneridae</taxon>
        <taxon>Pentapetalae</taxon>
        <taxon>asterids</taxon>
        <taxon>campanulids</taxon>
        <taxon>Escalloniales</taxon>
        <taxon>Escalloniaceae</taxon>
        <taxon>Escallonia</taxon>
    </lineage>
</organism>
<dbReference type="EMBL" id="JAVXUP010001657">
    <property type="protein sequence ID" value="KAK3009317.1"/>
    <property type="molecule type" value="Genomic_DNA"/>
</dbReference>
<dbReference type="AlphaFoldDB" id="A0AA89ANP6"/>
<dbReference type="Gene3D" id="1.10.510.10">
    <property type="entry name" value="Transferase(Phosphotransferase) domain 1"/>
    <property type="match status" value="1"/>
</dbReference>
<protein>
    <submittedName>
        <fullName evidence="2">Uncharacterized protein</fullName>
    </submittedName>
</protein>
<name>A0AA89ANP6_9ASTE</name>
<feature type="region of interest" description="Disordered" evidence="1">
    <location>
        <begin position="1"/>
        <end position="31"/>
    </location>
</feature>
<feature type="compositionally biased region" description="Basic and acidic residues" evidence="1">
    <location>
        <begin position="1"/>
        <end position="23"/>
    </location>
</feature>